<dbReference type="InterPro" id="IPR053806">
    <property type="entry name" value="MTHFR_C"/>
</dbReference>
<evidence type="ECO:0000313" key="11">
    <source>
        <dbReference type="Proteomes" id="UP000383932"/>
    </source>
</evidence>
<dbReference type="SUPFAM" id="SSF51730">
    <property type="entry name" value="FAD-linked oxidoreductase"/>
    <property type="match status" value="1"/>
</dbReference>
<comment type="cofactor">
    <cofactor evidence="1">
        <name>FAD</name>
        <dbReference type="ChEBI" id="CHEBI:57692"/>
    </cofactor>
</comment>
<accession>A0A5N5QMZ1</accession>
<evidence type="ECO:0000256" key="3">
    <source>
        <dbReference type="ARBA" id="ARBA00006743"/>
    </source>
</evidence>
<keyword evidence="4" id="KW-0285">Flavoprotein</keyword>
<dbReference type="GO" id="GO:0004489">
    <property type="term" value="F:methylenetetrahydrofolate reductase [NAD(P)H] activity"/>
    <property type="evidence" value="ECO:0007669"/>
    <property type="project" value="InterPro"/>
</dbReference>
<dbReference type="Gene3D" id="3.20.20.220">
    <property type="match status" value="1"/>
</dbReference>
<keyword evidence="6" id="KW-0521">NADP</keyword>
<feature type="domain" description="MTHFR SAM-binding regulatory" evidence="9">
    <location>
        <begin position="366"/>
        <end position="615"/>
    </location>
</feature>
<keyword evidence="5" id="KW-0274">FAD</keyword>
<dbReference type="NCBIfam" id="TIGR00677">
    <property type="entry name" value="fadh2_euk"/>
    <property type="match status" value="1"/>
</dbReference>
<evidence type="ECO:0000256" key="6">
    <source>
        <dbReference type="ARBA" id="ARBA00022857"/>
    </source>
</evidence>
<dbReference type="Pfam" id="PF21895">
    <property type="entry name" value="MTHFR_C"/>
    <property type="match status" value="1"/>
</dbReference>
<dbReference type="CDD" id="cd00537">
    <property type="entry name" value="MTHFR"/>
    <property type="match status" value="1"/>
</dbReference>
<keyword evidence="7" id="KW-0560">Oxidoreductase</keyword>
<gene>
    <name evidence="10" type="ORF">CTheo_3442</name>
</gene>
<evidence type="ECO:0000256" key="4">
    <source>
        <dbReference type="ARBA" id="ARBA00022630"/>
    </source>
</evidence>
<dbReference type="Pfam" id="PF02219">
    <property type="entry name" value="MTHFR"/>
    <property type="match status" value="1"/>
</dbReference>
<dbReference type="EMBL" id="SSOP01000045">
    <property type="protein sequence ID" value="KAB5593140.1"/>
    <property type="molecule type" value="Genomic_DNA"/>
</dbReference>
<dbReference type="UniPathway" id="UPA00193"/>
<evidence type="ECO:0000256" key="8">
    <source>
        <dbReference type="RuleBase" id="RU004254"/>
    </source>
</evidence>
<comment type="pathway">
    <text evidence="2 8">One-carbon metabolism; tetrahydrofolate interconversion.</text>
</comment>
<dbReference type="OrthoDB" id="16284at2759"/>
<dbReference type="Proteomes" id="UP000383932">
    <property type="component" value="Unassembled WGS sequence"/>
</dbReference>
<evidence type="ECO:0000313" key="10">
    <source>
        <dbReference type="EMBL" id="KAB5593140.1"/>
    </source>
</evidence>
<dbReference type="InterPro" id="IPR004621">
    <property type="entry name" value="Fadh2_euk"/>
</dbReference>
<sequence length="618" mass="68249">MSVMKFSEKLANHTSDVPYFTFEFFPPRTEQQGLSNLLTRISGLASLKPVAVSVTWGAGGSTRDRSLDLAGFCQADNGLDTILHLTCTNMEKGMIDDALTTAMDKGICTVLALRGDPPRGEEYWIPTDPRFQHAEDLVKYIKEHPTFSGHFCVGVAGYPDGHSEGGSEEEQLSYLKRKVDTGAEFIVTQLFYDVEKFKSWLRKVRNHGITVPVIPGVMPLQTYATFIRMTELCKATVPKHIQANLDAIKHDDQLVKEYGISLAVSMIRSILVDGDVKGVHFCTLNLEKSVRKILDELGWTHMLVQPVNQIIIDATQSPHILPSPDNPPHPTAFTISPSEATQHAAFSLAEHHRAGIVRTQAEAVDRGWDDFPNGRFGDSKSPAFGVDDPWDGGGLGVPPHAAVAQWGHPTTEQDLTTLFLAYLKNEAQTTPFSPTPLSAESETILPHLISLTSRGLWTVASQPAVDGAPTSDPVVGWGPRGGRIFQKSFVEFFAGEEDLNKIARAVEDSGEGWVTFFAGNNEDGFLTNIPDSGSNAVTWGVFPGQEIAQPTIIDRDSFLAWKDDAFMIWYDFGRCYPPDSSTRKLLESVSQTRWLVSIVHHDYKSPNALWDFLAEHLK</sequence>
<comment type="caution">
    <text evidence="10">The sequence shown here is derived from an EMBL/GenBank/DDBJ whole genome shotgun (WGS) entry which is preliminary data.</text>
</comment>
<dbReference type="PANTHER" id="PTHR45754">
    <property type="entry name" value="METHYLENETETRAHYDROFOLATE REDUCTASE"/>
    <property type="match status" value="1"/>
</dbReference>
<dbReference type="InterPro" id="IPR003171">
    <property type="entry name" value="Mehydrof_redctse-like"/>
</dbReference>
<protein>
    <recommendedName>
        <fullName evidence="9">MTHFR SAM-binding regulatory domain-containing protein</fullName>
    </recommendedName>
</protein>
<dbReference type="GO" id="GO:0035999">
    <property type="term" value="P:tetrahydrofolate interconversion"/>
    <property type="evidence" value="ECO:0007669"/>
    <property type="project" value="UniProtKB-UniPathway"/>
</dbReference>
<evidence type="ECO:0000256" key="1">
    <source>
        <dbReference type="ARBA" id="ARBA00001974"/>
    </source>
</evidence>
<reference evidence="10 11" key="1">
    <citation type="journal article" date="2019" name="Fungal Biol. Biotechnol.">
        <title>Draft genome sequence of fastidious pathogen Ceratobasidium theobromae, which causes vascular-streak dieback in Theobroma cacao.</title>
        <authorList>
            <person name="Ali S.S."/>
            <person name="Asman A."/>
            <person name="Shao J."/>
            <person name="Firmansyah A.P."/>
            <person name="Susilo A.W."/>
            <person name="Rosmana A."/>
            <person name="McMahon P."/>
            <person name="Junaid M."/>
            <person name="Guest D."/>
            <person name="Kheng T.Y."/>
            <person name="Meinhardt L.W."/>
            <person name="Bailey B.A."/>
        </authorList>
    </citation>
    <scope>NUCLEOTIDE SEQUENCE [LARGE SCALE GENOMIC DNA]</scope>
    <source>
        <strain evidence="10 11">CT2</strain>
    </source>
</reference>
<dbReference type="AlphaFoldDB" id="A0A5N5QMZ1"/>
<dbReference type="PANTHER" id="PTHR45754:SF1">
    <property type="entry name" value="METHYLENETETRAHYDROFOLATE REDUCTASE 1"/>
    <property type="match status" value="1"/>
</dbReference>
<keyword evidence="11" id="KW-1185">Reference proteome</keyword>
<evidence type="ECO:0000256" key="7">
    <source>
        <dbReference type="ARBA" id="ARBA00023002"/>
    </source>
</evidence>
<evidence type="ECO:0000259" key="9">
    <source>
        <dbReference type="Pfam" id="PF21895"/>
    </source>
</evidence>
<evidence type="ECO:0000256" key="2">
    <source>
        <dbReference type="ARBA" id="ARBA00004777"/>
    </source>
</evidence>
<proteinExistence type="inferred from homology"/>
<dbReference type="GO" id="GO:0009086">
    <property type="term" value="P:methionine biosynthetic process"/>
    <property type="evidence" value="ECO:0007669"/>
    <property type="project" value="TreeGrafter"/>
</dbReference>
<name>A0A5N5QMZ1_9AGAM</name>
<dbReference type="GO" id="GO:0071949">
    <property type="term" value="F:FAD binding"/>
    <property type="evidence" value="ECO:0007669"/>
    <property type="project" value="TreeGrafter"/>
</dbReference>
<dbReference type="GO" id="GO:0005829">
    <property type="term" value="C:cytosol"/>
    <property type="evidence" value="ECO:0007669"/>
    <property type="project" value="TreeGrafter"/>
</dbReference>
<organism evidence="10 11">
    <name type="scientific">Ceratobasidium theobromae</name>
    <dbReference type="NCBI Taxonomy" id="1582974"/>
    <lineage>
        <taxon>Eukaryota</taxon>
        <taxon>Fungi</taxon>
        <taxon>Dikarya</taxon>
        <taxon>Basidiomycota</taxon>
        <taxon>Agaricomycotina</taxon>
        <taxon>Agaricomycetes</taxon>
        <taxon>Cantharellales</taxon>
        <taxon>Ceratobasidiaceae</taxon>
        <taxon>Ceratobasidium</taxon>
    </lineage>
</organism>
<evidence type="ECO:0000256" key="5">
    <source>
        <dbReference type="ARBA" id="ARBA00022827"/>
    </source>
</evidence>
<comment type="similarity">
    <text evidence="3">Belongs to the methylenetetrahydrofolate reductase family.</text>
</comment>
<dbReference type="InterPro" id="IPR029041">
    <property type="entry name" value="FAD-linked_oxidoreductase-like"/>
</dbReference>
<dbReference type="FunFam" id="3.20.20.220:FF:000002">
    <property type="entry name" value="Methylenetetrahydrofolate reductase"/>
    <property type="match status" value="1"/>
</dbReference>